<keyword evidence="15" id="KW-0175">Coiled coil</keyword>
<keyword evidence="19" id="KW-1185">Reference proteome</keyword>
<dbReference type="GO" id="GO:0080090">
    <property type="term" value="P:regulation of primary metabolic process"/>
    <property type="evidence" value="ECO:0007669"/>
    <property type="project" value="UniProtKB-ARBA"/>
</dbReference>
<feature type="domain" description="BHLH" evidence="17">
    <location>
        <begin position="49"/>
        <end position="98"/>
    </location>
</feature>
<evidence type="ECO:0000256" key="12">
    <source>
        <dbReference type="ARBA" id="ARBA00023163"/>
    </source>
</evidence>
<dbReference type="GO" id="GO:0016788">
    <property type="term" value="F:hydrolase activity, acting on ester bonds"/>
    <property type="evidence" value="ECO:0007669"/>
    <property type="project" value="TreeGrafter"/>
</dbReference>
<evidence type="ECO:0000256" key="9">
    <source>
        <dbReference type="ARBA" id="ARBA00022833"/>
    </source>
</evidence>
<dbReference type="GO" id="GO:0005576">
    <property type="term" value="C:extracellular region"/>
    <property type="evidence" value="ECO:0007669"/>
    <property type="project" value="UniProtKB-SubCell"/>
</dbReference>
<dbReference type="FunFam" id="3.60.21.10:FF:000038">
    <property type="entry name" value="Probable inactive purple acid phosphatase 29"/>
    <property type="match status" value="1"/>
</dbReference>
<keyword evidence="9" id="KW-0862">Zinc</keyword>
<dbReference type="SMART" id="SM00353">
    <property type="entry name" value="HLH"/>
    <property type="match status" value="1"/>
</dbReference>
<dbReference type="GO" id="GO:0046872">
    <property type="term" value="F:metal ion binding"/>
    <property type="evidence" value="ECO:0007669"/>
    <property type="project" value="UniProtKB-KW"/>
</dbReference>
<dbReference type="PANTHER" id="PTHR32440">
    <property type="entry name" value="PHOSPHATASE DCR2-RELATED-RELATED"/>
    <property type="match status" value="1"/>
</dbReference>
<name>A0A8X7ZKD4_POPTO</name>
<evidence type="ECO:0000256" key="6">
    <source>
        <dbReference type="ARBA" id="ARBA00022525"/>
    </source>
</evidence>
<keyword evidence="7" id="KW-0479">Metal-binding</keyword>
<keyword evidence="10" id="KW-0408">Iron</keyword>
<dbReference type="CDD" id="cd07383">
    <property type="entry name" value="MPP_Dcr2"/>
    <property type="match status" value="1"/>
</dbReference>
<dbReference type="GO" id="GO:0005634">
    <property type="term" value="C:nucleus"/>
    <property type="evidence" value="ECO:0007669"/>
    <property type="project" value="UniProtKB-SubCell"/>
</dbReference>
<dbReference type="OrthoDB" id="783096at2759"/>
<feature type="transmembrane region" description="Helical" evidence="16">
    <location>
        <begin position="250"/>
        <end position="267"/>
    </location>
</feature>
<gene>
    <name evidence="18" type="ORF">POTOM_025023</name>
</gene>
<keyword evidence="12" id="KW-0804">Transcription</keyword>
<evidence type="ECO:0000256" key="8">
    <source>
        <dbReference type="ARBA" id="ARBA00022729"/>
    </source>
</evidence>
<evidence type="ECO:0000256" key="1">
    <source>
        <dbReference type="ARBA" id="ARBA00001947"/>
    </source>
</evidence>
<keyword evidence="8" id="KW-0732">Signal</keyword>
<comment type="caution">
    <text evidence="18">The sequence shown here is derived from an EMBL/GenBank/DDBJ whole genome shotgun (WGS) entry which is preliminary data.</text>
</comment>
<dbReference type="GO" id="GO:0005737">
    <property type="term" value="C:cytoplasm"/>
    <property type="evidence" value="ECO:0007669"/>
    <property type="project" value="TreeGrafter"/>
</dbReference>
<keyword evidence="11" id="KW-0805">Transcription regulation</keyword>
<evidence type="ECO:0000256" key="16">
    <source>
        <dbReference type="SAM" id="Phobius"/>
    </source>
</evidence>
<evidence type="ECO:0000256" key="7">
    <source>
        <dbReference type="ARBA" id="ARBA00022723"/>
    </source>
</evidence>
<evidence type="ECO:0000313" key="19">
    <source>
        <dbReference type="Proteomes" id="UP000886885"/>
    </source>
</evidence>
<dbReference type="Pfam" id="PF00010">
    <property type="entry name" value="HLH"/>
    <property type="match status" value="1"/>
</dbReference>
<keyword evidence="16" id="KW-0812">Transmembrane</keyword>
<dbReference type="Pfam" id="PF22754">
    <property type="entry name" value="bHLH-TF_ACT-like_plant"/>
    <property type="match status" value="1"/>
</dbReference>
<keyword evidence="16" id="KW-1133">Transmembrane helix</keyword>
<sequence>METITNIAADQNYCEMTKMFSNVELKSWTMDQASTQSYEYSSSPEGAALTASKTIVSERKRRRKLNDKLLELRGAVPKISKLDKASTLKDAIVYIQDLQEQERRLQAEMMELESKSLKKDPGFDFEQELPVLLRPKKTRYDQIYDHRAPISYPIKVHELRVNSMGEKTLLVSLTCSKTRDAVVKICEIFESMKLKIITASVAIVSGLVKKTVLIEVCLFSLLPSPSRQSIVQNTNIFFFLAKEMSKTMEGLYSLLYLTLVFTILFTLHTQIAHKLLVGHHPLHLKKSPHLPLRFNSDGTFKILQVADMHYGTGMLTRCRDVLASEFDYCSDLNTTRFLKRIIQSEKPDFIAFTGDNIFGPSTHDAAESLLRAFGPAMDSGLPWAAVLGNHDQESTMTREELMSFISLMDYSVSQTNPPVDDLSSAAEGDVTKNIDGFGNYNLRVYGAPGSHLANRSVLNLFFLDSGDREVVQGIRTYGWIKESQLRWIRSVSKGYQGQKQDNNHLEEASICAIPPAMVFFHIPIPEIDQLYNQQIVGKFQQRVSFSSMNSGVLQTIVSMGDVKAVFVGHDHTNDFCGNLEGIWFCYGGGFGYHGYGKAGWPRRARIILAELEKGEKSWMGVERISTWKRLDDEKLSKLDEQVLWQAHPSFKIT</sequence>
<evidence type="ECO:0000256" key="15">
    <source>
        <dbReference type="SAM" id="Coils"/>
    </source>
</evidence>
<comment type="subcellular location">
    <subcellularLocation>
        <location evidence="2">Nucleus</location>
    </subcellularLocation>
    <subcellularLocation>
        <location evidence="3">Secreted</location>
    </subcellularLocation>
</comment>
<dbReference type="InterPro" id="IPR004843">
    <property type="entry name" value="Calcineurin-like_PHP"/>
</dbReference>
<dbReference type="EMBL" id="JAAWWB010000012">
    <property type="protein sequence ID" value="KAG6769392.1"/>
    <property type="molecule type" value="Genomic_DNA"/>
</dbReference>
<dbReference type="InterPro" id="IPR011598">
    <property type="entry name" value="bHLH_dom"/>
</dbReference>
<accession>A0A8X7ZKD4</accession>
<evidence type="ECO:0000256" key="4">
    <source>
        <dbReference type="ARBA" id="ARBA00008723"/>
    </source>
</evidence>
<keyword evidence="13" id="KW-0325">Glycoprotein</keyword>
<keyword evidence="14" id="KW-0539">Nucleus</keyword>
<comment type="similarity">
    <text evidence="4">Belongs to the metallophosphoesterase superfamily. Purple acid phosphatase family.</text>
</comment>
<evidence type="ECO:0000256" key="14">
    <source>
        <dbReference type="ARBA" id="ARBA00023242"/>
    </source>
</evidence>
<reference evidence="18" key="1">
    <citation type="journal article" date="2020" name="bioRxiv">
        <title>Hybrid origin of Populus tomentosa Carr. identified through genome sequencing and phylogenomic analysis.</title>
        <authorList>
            <person name="An X."/>
            <person name="Gao K."/>
            <person name="Chen Z."/>
            <person name="Li J."/>
            <person name="Yang X."/>
            <person name="Yang X."/>
            <person name="Zhou J."/>
            <person name="Guo T."/>
            <person name="Zhao T."/>
            <person name="Huang S."/>
            <person name="Miao D."/>
            <person name="Khan W.U."/>
            <person name="Rao P."/>
            <person name="Ye M."/>
            <person name="Lei B."/>
            <person name="Liao W."/>
            <person name="Wang J."/>
            <person name="Ji L."/>
            <person name="Li Y."/>
            <person name="Guo B."/>
            <person name="Mustafa N.S."/>
            <person name="Li S."/>
            <person name="Yun Q."/>
            <person name="Keller S.R."/>
            <person name="Mao J."/>
            <person name="Zhang R."/>
            <person name="Strauss S.H."/>
        </authorList>
    </citation>
    <scope>NUCLEOTIDE SEQUENCE</scope>
    <source>
        <strain evidence="18">GM15</strain>
        <tissue evidence="18">Leaf</tissue>
    </source>
</reference>
<comment type="subunit">
    <text evidence="5">Homodimer.</text>
</comment>
<feature type="coiled-coil region" evidence="15">
    <location>
        <begin position="88"/>
        <end position="118"/>
    </location>
</feature>
<dbReference type="Pfam" id="PF00149">
    <property type="entry name" value="Metallophos"/>
    <property type="match status" value="1"/>
</dbReference>
<dbReference type="PANTHER" id="PTHR32440:SF2">
    <property type="entry name" value="INACTIVE PURPLE ACID PHOSPHATASE 28-RELATED"/>
    <property type="match status" value="1"/>
</dbReference>
<keyword evidence="16" id="KW-0472">Membrane</keyword>
<dbReference type="Proteomes" id="UP000886885">
    <property type="component" value="Chromosome 6D"/>
</dbReference>
<dbReference type="PROSITE" id="PS50888">
    <property type="entry name" value="BHLH"/>
    <property type="match status" value="1"/>
</dbReference>
<evidence type="ECO:0000256" key="3">
    <source>
        <dbReference type="ARBA" id="ARBA00004613"/>
    </source>
</evidence>
<evidence type="ECO:0000256" key="11">
    <source>
        <dbReference type="ARBA" id="ARBA00023015"/>
    </source>
</evidence>
<dbReference type="GO" id="GO:0046983">
    <property type="term" value="F:protein dimerization activity"/>
    <property type="evidence" value="ECO:0007669"/>
    <property type="project" value="InterPro"/>
</dbReference>
<evidence type="ECO:0000256" key="13">
    <source>
        <dbReference type="ARBA" id="ARBA00023180"/>
    </source>
</evidence>
<evidence type="ECO:0000256" key="2">
    <source>
        <dbReference type="ARBA" id="ARBA00004123"/>
    </source>
</evidence>
<protein>
    <recommendedName>
        <fullName evidence="17">BHLH domain-containing protein</fullName>
    </recommendedName>
</protein>
<keyword evidence="6" id="KW-0964">Secreted</keyword>
<evidence type="ECO:0000313" key="18">
    <source>
        <dbReference type="EMBL" id="KAG6769392.1"/>
    </source>
</evidence>
<dbReference type="InterPro" id="IPR054502">
    <property type="entry name" value="bHLH-TF_ACT-like_plant"/>
</dbReference>
<comment type="cofactor">
    <cofactor evidence="1">
        <name>Zn(2+)</name>
        <dbReference type="ChEBI" id="CHEBI:29105"/>
    </cofactor>
</comment>
<proteinExistence type="inferred from homology"/>
<evidence type="ECO:0000256" key="10">
    <source>
        <dbReference type="ARBA" id="ARBA00023004"/>
    </source>
</evidence>
<organism evidence="18 19">
    <name type="scientific">Populus tomentosa</name>
    <name type="common">Chinese white poplar</name>
    <dbReference type="NCBI Taxonomy" id="118781"/>
    <lineage>
        <taxon>Eukaryota</taxon>
        <taxon>Viridiplantae</taxon>
        <taxon>Streptophyta</taxon>
        <taxon>Embryophyta</taxon>
        <taxon>Tracheophyta</taxon>
        <taxon>Spermatophyta</taxon>
        <taxon>Magnoliopsida</taxon>
        <taxon>eudicotyledons</taxon>
        <taxon>Gunneridae</taxon>
        <taxon>Pentapetalae</taxon>
        <taxon>rosids</taxon>
        <taxon>fabids</taxon>
        <taxon>Malpighiales</taxon>
        <taxon>Salicaceae</taxon>
        <taxon>Saliceae</taxon>
        <taxon>Populus</taxon>
    </lineage>
</organism>
<evidence type="ECO:0000256" key="5">
    <source>
        <dbReference type="ARBA" id="ARBA00011738"/>
    </source>
</evidence>
<dbReference type="AlphaFoldDB" id="A0A8X7ZKD4"/>
<evidence type="ECO:0000259" key="17">
    <source>
        <dbReference type="PROSITE" id="PS50888"/>
    </source>
</evidence>